<dbReference type="RefSeq" id="WP_192006908.1">
    <property type="nucleotide sequence ID" value="NZ_JACYTQ010000001.1"/>
</dbReference>
<evidence type="ECO:0000313" key="1">
    <source>
        <dbReference type="EMBL" id="MBD8487117.1"/>
    </source>
</evidence>
<comment type="caution">
    <text evidence="1">The sequence shown here is derived from an EMBL/GenBank/DDBJ whole genome shotgun (WGS) entry which is preliminary data.</text>
</comment>
<gene>
    <name evidence="1" type="ORF">IFO69_00015</name>
</gene>
<evidence type="ECO:0000313" key="2">
    <source>
        <dbReference type="Proteomes" id="UP000647133"/>
    </source>
</evidence>
<keyword evidence="2" id="KW-1185">Reference proteome</keyword>
<proteinExistence type="predicted"/>
<dbReference type="Proteomes" id="UP000647133">
    <property type="component" value="Unassembled WGS sequence"/>
</dbReference>
<sequence length="208" mass="25167">MQGEISKTSVYQVIYQLFDRAAVNYYLVGVDRLFYSGVYEPLPIVSKSPVYLFSMREYLIQLIQELKQTQWAEVPALNEIRYCPDLFREMIDYEEKRLSEMPRRKEYSEYFAPWEYIPKNLKDKEFRKPLVTLRHCLIQLESLDYVVLLKEMQDNAFSGQYERWFDAYPELYALYFYLKKLLEACYVIYAGELRFGRRLKNVESETQF</sequence>
<dbReference type="EMBL" id="JACYTQ010000001">
    <property type="protein sequence ID" value="MBD8487117.1"/>
    <property type="molecule type" value="Genomic_DNA"/>
</dbReference>
<accession>A0ABR9AEP8</accession>
<name>A0ABR9AEP8_9BACT</name>
<reference evidence="1 2" key="1">
    <citation type="submission" date="2020-09" db="EMBL/GenBank/DDBJ databases">
        <title>Echinicola sp. CAU 1574 isolated from sand of Sido Beach.</title>
        <authorList>
            <person name="Kim W."/>
        </authorList>
    </citation>
    <scope>NUCLEOTIDE SEQUENCE [LARGE SCALE GENOMIC DNA]</scope>
    <source>
        <strain evidence="1 2">CAU 1574</strain>
    </source>
</reference>
<organism evidence="1 2">
    <name type="scientific">Echinicola arenosa</name>
    <dbReference type="NCBI Taxonomy" id="2774144"/>
    <lineage>
        <taxon>Bacteria</taxon>
        <taxon>Pseudomonadati</taxon>
        <taxon>Bacteroidota</taxon>
        <taxon>Cytophagia</taxon>
        <taxon>Cytophagales</taxon>
        <taxon>Cyclobacteriaceae</taxon>
        <taxon>Echinicola</taxon>
    </lineage>
</organism>
<protein>
    <submittedName>
        <fullName evidence="1">Uncharacterized protein</fullName>
    </submittedName>
</protein>